<proteinExistence type="predicted"/>
<name>A0A1I5X0F2_9FIRM</name>
<organism evidence="3 4">
    <name type="scientific">Butyrivibrio proteoclasticus</name>
    <dbReference type="NCBI Taxonomy" id="43305"/>
    <lineage>
        <taxon>Bacteria</taxon>
        <taxon>Bacillati</taxon>
        <taxon>Bacillota</taxon>
        <taxon>Clostridia</taxon>
        <taxon>Lachnospirales</taxon>
        <taxon>Lachnospiraceae</taxon>
        <taxon>Butyrivibrio</taxon>
    </lineage>
</organism>
<evidence type="ECO:0000313" key="4">
    <source>
        <dbReference type="Proteomes" id="UP000182624"/>
    </source>
</evidence>
<keyword evidence="1" id="KW-1133">Transmembrane helix</keyword>
<protein>
    <recommendedName>
        <fullName evidence="2">DUF3592 domain-containing protein</fullName>
    </recommendedName>
</protein>
<dbReference type="RefSeq" id="WP_074890577.1">
    <property type="nucleotide sequence ID" value="NZ_FOXO01000027.1"/>
</dbReference>
<dbReference type="EMBL" id="FOXO01000027">
    <property type="protein sequence ID" value="SFQ25473.1"/>
    <property type="molecule type" value="Genomic_DNA"/>
</dbReference>
<accession>A0A1I5X0F2</accession>
<feature type="transmembrane region" description="Helical" evidence="1">
    <location>
        <begin position="106"/>
        <end position="127"/>
    </location>
</feature>
<keyword evidence="1" id="KW-0812">Transmembrane</keyword>
<evidence type="ECO:0000259" key="2">
    <source>
        <dbReference type="Pfam" id="PF12158"/>
    </source>
</evidence>
<evidence type="ECO:0000313" key="3">
    <source>
        <dbReference type="EMBL" id="SFQ25473.1"/>
    </source>
</evidence>
<feature type="domain" description="DUF3592" evidence="2">
    <location>
        <begin position="38"/>
        <end position="99"/>
    </location>
</feature>
<dbReference type="AlphaFoldDB" id="A0A1I5X0F2"/>
<dbReference type="PROSITE" id="PS51257">
    <property type="entry name" value="PROKAR_LIPOPROTEIN"/>
    <property type="match status" value="1"/>
</dbReference>
<gene>
    <name evidence="3" type="ORF">SAMN04487928_12715</name>
</gene>
<keyword evidence="4" id="KW-1185">Reference proteome</keyword>
<dbReference type="Proteomes" id="UP000182624">
    <property type="component" value="Unassembled WGS sequence"/>
</dbReference>
<sequence length="139" mass="15440">MNGVFTRFVMPILFFAAGCFTIFTGITNIRNRAVFTETTGVITHIEETYDSATEDYDYKVSVKFNADGREIETVMGEYNASMYEGKEINIYYNPDDPTKIIASSKAFPIVMFSLGTIGILAGITSFFRGLKGLSHQTAP</sequence>
<reference evidence="4" key="1">
    <citation type="submission" date="2016-10" db="EMBL/GenBank/DDBJ databases">
        <authorList>
            <person name="Varghese N."/>
            <person name="Submissions S."/>
        </authorList>
    </citation>
    <scope>NUCLEOTIDE SEQUENCE [LARGE SCALE GENOMIC DNA]</scope>
    <source>
        <strain evidence="4">P18</strain>
    </source>
</reference>
<dbReference type="InterPro" id="IPR021994">
    <property type="entry name" value="DUF3592"/>
</dbReference>
<keyword evidence="1" id="KW-0472">Membrane</keyword>
<evidence type="ECO:0000256" key="1">
    <source>
        <dbReference type="SAM" id="Phobius"/>
    </source>
</evidence>
<dbReference type="OrthoDB" id="2056282at2"/>
<feature type="transmembrane region" description="Helical" evidence="1">
    <location>
        <begin position="6"/>
        <end position="26"/>
    </location>
</feature>
<dbReference type="Pfam" id="PF12158">
    <property type="entry name" value="DUF3592"/>
    <property type="match status" value="1"/>
</dbReference>